<keyword evidence="7" id="KW-0472">Membrane</keyword>
<keyword evidence="6" id="KW-1133">Transmembrane helix</keyword>
<sequence length="495" mass="56176">MSDTDDEFHSPLPSPIPLDDSKAIVPVENNNRKPPPPPPPSMHMTVTAAYNRTAKDEVVTGVAKLSPGGGGGEHGGGGRPGGRVRKDVMVERLGLGFRVMEMVLCLIAFSVMASDKTQGWSGDSFDRYREYRYVVAVNAIGFSYAAFQAIDMTYHLIHGKHIISYYLRPHFDFIIDQILAYLLISASSSAATRVDDWVSNWGKDDFTQMATASIGMSFLAFGIQNSRDGPAEFLTIHVYFTHARFPLVPRNLRKGSAKVSWEVVCLPKDEGGLGVRRLDHFNKALMVSHIWKLISLKESLWMRWIHVYKLKGRSFWDIPHRGNMTWGWRKILQLRPLIREFIWYNIGDGSRVSIWFDKWCSHSPLSTIISPRDIFRAGFDLASTVRDVIHDGIDDKSDCLEWLDGAGVGKPFSVHLVWSTIRPRDINVAWFDLVWFPNCIPRHAFNMWLIIKKRLKTHDSLNSWDVSAGLSNVCPLCETQSDLHEHLLFDCLFSQ</sequence>
<reference evidence="12" key="1">
    <citation type="journal article" date="2019" name="Sci. Rep.">
        <title>Draft genome of Tanacetum cinerariifolium, the natural source of mosquito coil.</title>
        <authorList>
            <person name="Yamashiro T."/>
            <person name="Shiraishi A."/>
            <person name="Satake H."/>
            <person name="Nakayama K."/>
        </authorList>
    </citation>
    <scope>NUCLEOTIDE SEQUENCE</scope>
</reference>
<comment type="similarity">
    <text evidence="2 8">Belongs to the Casparian strip membrane proteins (CASP) family.</text>
</comment>
<keyword evidence="5" id="KW-0812">Transmembrane</keyword>
<dbReference type="Pfam" id="PF04535">
    <property type="entry name" value="CASP_dom"/>
    <property type="match status" value="1"/>
</dbReference>
<comment type="caution">
    <text evidence="12">The sequence shown here is derived from an EMBL/GenBank/DDBJ whole genome shotgun (WGS) entry which is preliminary data.</text>
</comment>
<evidence type="ECO:0000313" key="12">
    <source>
        <dbReference type="EMBL" id="GEU31182.1"/>
    </source>
</evidence>
<feature type="region of interest" description="Disordered" evidence="9">
    <location>
        <begin position="1"/>
        <end position="44"/>
    </location>
</feature>
<name>A0A6L2J332_TANCI</name>
<dbReference type="EMBL" id="BKCJ010000226">
    <property type="protein sequence ID" value="GEU31182.1"/>
    <property type="molecule type" value="Genomic_DNA"/>
</dbReference>
<feature type="region of interest" description="Disordered" evidence="9">
    <location>
        <begin position="63"/>
        <end position="83"/>
    </location>
</feature>
<accession>A0A6L2J332</accession>
<evidence type="ECO:0000256" key="9">
    <source>
        <dbReference type="SAM" id="MobiDB-lite"/>
    </source>
</evidence>
<evidence type="ECO:0000256" key="8">
    <source>
        <dbReference type="RuleBase" id="RU361233"/>
    </source>
</evidence>
<evidence type="ECO:0000259" key="11">
    <source>
        <dbReference type="Pfam" id="PF13966"/>
    </source>
</evidence>
<proteinExistence type="inferred from homology"/>
<dbReference type="AlphaFoldDB" id="A0A6L2J332"/>
<dbReference type="PANTHER" id="PTHR33573">
    <property type="entry name" value="CASP-LIKE PROTEIN 4A4"/>
    <property type="match status" value="1"/>
</dbReference>
<feature type="compositionally biased region" description="Gly residues" evidence="9">
    <location>
        <begin position="67"/>
        <end position="81"/>
    </location>
</feature>
<dbReference type="InterPro" id="IPR026960">
    <property type="entry name" value="RVT-Znf"/>
</dbReference>
<dbReference type="InterPro" id="IPR006702">
    <property type="entry name" value="CASP_dom"/>
</dbReference>
<evidence type="ECO:0000256" key="1">
    <source>
        <dbReference type="ARBA" id="ARBA00004651"/>
    </source>
</evidence>
<evidence type="ECO:0000256" key="7">
    <source>
        <dbReference type="ARBA" id="ARBA00023136"/>
    </source>
</evidence>
<feature type="domain" description="Reverse transcriptase zinc-binding" evidence="11">
    <location>
        <begin position="412"/>
        <end position="494"/>
    </location>
</feature>
<dbReference type="PANTHER" id="PTHR33573:SF50">
    <property type="entry name" value="CASP-LIKE PROTEIN 4A3"/>
    <property type="match status" value="1"/>
</dbReference>
<protein>
    <recommendedName>
        <fullName evidence="8">CASP-like protein</fullName>
    </recommendedName>
</protein>
<evidence type="ECO:0000256" key="3">
    <source>
        <dbReference type="ARBA" id="ARBA00011489"/>
    </source>
</evidence>
<comment type="subcellular location">
    <subcellularLocation>
        <location evidence="1 8">Cell membrane</location>
        <topology evidence="1 8">Multi-pass membrane protein</topology>
    </subcellularLocation>
</comment>
<evidence type="ECO:0000256" key="2">
    <source>
        <dbReference type="ARBA" id="ARBA00007651"/>
    </source>
</evidence>
<evidence type="ECO:0000256" key="5">
    <source>
        <dbReference type="ARBA" id="ARBA00022692"/>
    </source>
</evidence>
<organism evidence="12">
    <name type="scientific">Tanacetum cinerariifolium</name>
    <name type="common">Dalmatian daisy</name>
    <name type="synonym">Chrysanthemum cinerariifolium</name>
    <dbReference type="NCBI Taxonomy" id="118510"/>
    <lineage>
        <taxon>Eukaryota</taxon>
        <taxon>Viridiplantae</taxon>
        <taxon>Streptophyta</taxon>
        <taxon>Embryophyta</taxon>
        <taxon>Tracheophyta</taxon>
        <taxon>Spermatophyta</taxon>
        <taxon>Magnoliopsida</taxon>
        <taxon>eudicotyledons</taxon>
        <taxon>Gunneridae</taxon>
        <taxon>Pentapetalae</taxon>
        <taxon>asterids</taxon>
        <taxon>campanulids</taxon>
        <taxon>Asterales</taxon>
        <taxon>Asteraceae</taxon>
        <taxon>Asteroideae</taxon>
        <taxon>Anthemideae</taxon>
        <taxon>Anthemidinae</taxon>
        <taxon>Tanacetum</taxon>
    </lineage>
</organism>
<dbReference type="GO" id="GO:0005886">
    <property type="term" value="C:plasma membrane"/>
    <property type="evidence" value="ECO:0007669"/>
    <property type="project" value="UniProtKB-SubCell"/>
</dbReference>
<comment type="subunit">
    <text evidence="3 8">Homodimer and heterodimers.</text>
</comment>
<evidence type="ECO:0000256" key="6">
    <source>
        <dbReference type="ARBA" id="ARBA00022989"/>
    </source>
</evidence>
<evidence type="ECO:0000259" key="10">
    <source>
        <dbReference type="Pfam" id="PF04535"/>
    </source>
</evidence>
<gene>
    <name evidence="12" type="ORF">Tci_003160</name>
</gene>
<keyword evidence="4 8" id="KW-1003">Cell membrane</keyword>
<feature type="domain" description="Casparian strip membrane protein" evidence="10">
    <location>
        <begin position="90"/>
        <end position="221"/>
    </location>
</feature>
<evidence type="ECO:0000256" key="4">
    <source>
        <dbReference type="ARBA" id="ARBA00022475"/>
    </source>
</evidence>
<dbReference type="Pfam" id="PF13966">
    <property type="entry name" value="zf-RVT"/>
    <property type="match status" value="1"/>
</dbReference>